<proteinExistence type="predicted"/>
<dbReference type="EMBL" id="JASJOS010000019">
    <property type="protein sequence ID" value="MDJ1485273.1"/>
    <property type="molecule type" value="Genomic_DNA"/>
</dbReference>
<evidence type="ECO:0000313" key="1">
    <source>
        <dbReference type="EMBL" id="MDJ1485273.1"/>
    </source>
</evidence>
<accession>A0AAE3QZA9</accession>
<evidence type="ECO:0000313" key="2">
    <source>
        <dbReference type="Proteomes" id="UP001241110"/>
    </source>
</evidence>
<gene>
    <name evidence="1" type="ORF">QNI16_32580</name>
</gene>
<sequence>MNSFVPPKPLKTAVLFVVFNRPDTTEVVFEAIRKAKPPRLYVAADGPRPHKEGEAEKSRITREIATRIDWDCELKTRFLDDNVGCGIGPSSAFEWFFSHEEEGIILEDDCLPDQSFFWYCEELLEKYRHDTRIMHITGSNFQNGWKRDPDYSYYFSTYPHEWGWASWRRAWKLFDYGVSKYPEIVEKAYLDGYYTSKLEQKYRLSKIANTYGKDNVNWWDYQWNFTVHINSGLAIVPNVNLIENIGFGEGATHTLSTKDKRAENKSGTIEVPLKHPPFVIRDVKSDERYFKNLMNRMVTRKIYGLIGIDGFDARG</sequence>
<reference evidence="1" key="1">
    <citation type="submission" date="2023-05" db="EMBL/GenBank/DDBJ databases">
        <authorList>
            <person name="Zhang X."/>
        </authorList>
    </citation>
    <scope>NUCLEOTIDE SEQUENCE</scope>
    <source>
        <strain evidence="1">YF14B1</strain>
    </source>
</reference>
<dbReference type="RefSeq" id="WP_313987603.1">
    <property type="nucleotide sequence ID" value="NZ_JASJOS010000019.1"/>
</dbReference>
<dbReference type="Proteomes" id="UP001241110">
    <property type="component" value="Unassembled WGS sequence"/>
</dbReference>
<dbReference type="InterPro" id="IPR029044">
    <property type="entry name" value="Nucleotide-diphossugar_trans"/>
</dbReference>
<dbReference type="GO" id="GO:0016740">
    <property type="term" value="F:transferase activity"/>
    <property type="evidence" value="ECO:0007669"/>
    <property type="project" value="UniProtKB-KW"/>
</dbReference>
<keyword evidence="1" id="KW-0808">Transferase</keyword>
<dbReference type="AlphaFoldDB" id="A0AAE3QZA9"/>
<dbReference type="Gene3D" id="3.90.550.10">
    <property type="entry name" value="Spore Coat Polysaccharide Biosynthesis Protein SpsA, Chain A"/>
    <property type="match status" value="1"/>
</dbReference>
<organism evidence="1 2">
    <name type="scientific">Xanthocytophaga flava</name>
    <dbReference type="NCBI Taxonomy" id="3048013"/>
    <lineage>
        <taxon>Bacteria</taxon>
        <taxon>Pseudomonadati</taxon>
        <taxon>Bacteroidota</taxon>
        <taxon>Cytophagia</taxon>
        <taxon>Cytophagales</taxon>
        <taxon>Rhodocytophagaceae</taxon>
        <taxon>Xanthocytophaga</taxon>
    </lineage>
</organism>
<protein>
    <submittedName>
        <fullName evidence="1">Nucleotide-diphospho-sugar transferase</fullName>
    </submittedName>
</protein>
<dbReference type="SUPFAM" id="SSF53448">
    <property type="entry name" value="Nucleotide-diphospho-sugar transferases"/>
    <property type="match status" value="1"/>
</dbReference>
<comment type="caution">
    <text evidence="1">The sequence shown here is derived from an EMBL/GenBank/DDBJ whole genome shotgun (WGS) entry which is preliminary data.</text>
</comment>
<name>A0AAE3QZA9_9BACT</name>